<comment type="caution">
    <text evidence="1">The sequence shown here is derived from an EMBL/GenBank/DDBJ whole genome shotgun (WGS) entry which is preliminary data.</text>
</comment>
<sequence>MSYGHVYNHFIFETLGIMSSLQYTDSVWNDYEEFAISKIEDANLRIRGAVSQSRNLKNSEAEKELLLLEKMIPVINQFEKSLESSNDEKFRAIKDSFQTFLASVKELHKTLEELADKHHHYKISTPVLSEDWDSEEDDHWDNY</sequence>
<protein>
    <submittedName>
        <fullName evidence="1">Uncharacterized protein</fullName>
    </submittedName>
</protein>
<name>A0A6N6M7W3_9FLAO</name>
<keyword evidence="2" id="KW-1185">Reference proteome</keyword>
<organism evidence="1 2">
    <name type="scientific">Salibacter halophilus</name>
    <dbReference type="NCBI Taxonomy" id="1803916"/>
    <lineage>
        <taxon>Bacteria</taxon>
        <taxon>Pseudomonadati</taxon>
        <taxon>Bacteroidota</taxon>
        <taxon>Flavobacteriia</taxon>
        <taxon>Flavobacteriales</taxon>
        <taxon>Salibacteraceae</taxon>
        <taxon>Salibacter</taxon>
    </lineage>
</organism>
<evidence type="ECO:0000313" key="2">
    <source>
        <dbReference type="Proteomes" id="UP000435357"/>
    </source>
</evidence>
<dbReference type="Proteomes" id="UP000435357">
    <property type="component" value="Unassembled WGS sequence"/>
</dbReference>
<gene>
    <name evidence="1" type="ORF">F3059_11045</name>
</gene>
<accession>A0A6N6M7W3</accession>
<proteinExistence type="predicted"/>
<evidence type="ECO:0000313" key="1">
    <source>
        <dbReference type="EMBL" id="KAB1063172.1"/>
    </source>
</evidence>
<reference evidence="1 2" key="1">
    <citation type="submission" date="2019-09" db="EMBL/GenBank/DDBJ databases">
        <title>Genomes of Cryomorphaceae.</title>
        <authorList>
            <person name="Bowman J.P."/>
        </authorList>
    </citation>
    <scope>NUCLEOTIDE SEQUENCE [LARGE SCALE GENOMIC DNA]</scope>
    <source>
        <strain evidence="1 2">KCTC 52047</strain>
    </source>
</reference>
<dbReference type="EMBL" id="WACR01000009">
    <property type="protein sequence ID" value="KAB1063172.1"/>
    <property type="molecule type" value="Genomic_DNA"/>
</dbReference>
<dbReference type="AlphaFoldDB" id="A0A6N6M7W3"/>